<accession>A0A0F7FBG5</accession>
<protein>
    <submittedName>
        <fullName evidence="1">Uncharacterized protein</fullName>
    </submittedName>
</protein>
<dbReference type="RefSeq" id="WP_025698452.1">
    <property type="nucleotide sequence ID" value="NZ_ASQQ01000601.1"/>
</dbReference>
<dbReference type="Proteomes" id="UP000034189">
    <property type="component" value="Chromosome"/>
</dbReference>
<reference evidence="1 2" key="1">
    <citation type="submission" date="2015-03" db="EMBL/GenBank/DDBJ databases">
        <authorList>
            <person name="Abdul Halim M."/>
        </authorList>
    </citation>
    <scope>NUCLEOTIDE SEQUENCE [LARGE SCALE GENOMIC DNA]</scope>
    <source>
        <strain evidence="1 2">ATCC 35681</strain>
    </source>
</reference>
<gene>
    <name evidence="1" type="ORF">VK70_17415</name>
</gene>
<dbReference type="EMBL" id="CP011114">
    <property type="protein sequence ID" value="AKG36118.1"/>
    <property type="molecule type" value="Genomic_DNA"/>
</dbReference>
<evidence type="ECO:0000313" key="2">
    <source>
        <dbReference type="Proteomes" id="UP000034189"/>
    </source>
</evidence>
<dbReference type="PATRIC" id="fig|1333534.5.peg.3837"/>
<sequence>MSKVEEVASIEGVPVFSMLMPFSENYAKVRGRVAHCPLCRNEIEGGIETRFLGCNHKHFPNSVCHPECIEEIGGYQAAAEKLKSMNDRMNHLKEELRKEFGAIGWHTSASFQYQEVQPR</sequence>
<name>A0A0F7FBG5_PAEDU</name>
<organism evidence="1 2">
    <name type="scientific">Paenibacillus durus ATCC 35681</name>
    <dbReference type="NCBI Taxonomy" id="1333534"/>
    <lineage>
        <taxon>Bacteria</taxon>
        <taxon>Bacillati</taxon>
        <taxon>Bacillota</taxon>
        <taxon>Bacilli</taxon>
        <taxon>Bacillales</taxon>
        <taxon>Paenibacillaceae</taxon>
        <taxon>Paenibacillus</taxon>
    </lineage>
</organism>
<evidence type="ECO:0000313" key="1">
    <source>
        <dbReference type="EMBL" id="AKG36118.1"/>
    </source>
</evidence>
<dbReference type="AlphaFoldDB" id="A0A0F7FBG5"/>
<proteinExistence type="predicted"/>
<dbReference type="HOGENOM" id="CLU_2059050_0_0_9"/>
<reference evidence="1 2" key="2">
    <citation type="journal article" date="2016" name="Genome Announc.">
        <title>Genome Sequence of a Gram-Positive Diazotroph, Paenibacillus durus Type Strain ATCC 35681.</title>
        <authorList>
            <person name="Halim M.A."/>
            <person name="Rahman A.Y."/>
            <person name="Sim K.S."/>
            <person name="Yam H.C."/>
            <person name="Rahim A.A."/>
            <person name="Ghazali A.H."/>
            <person name="Najimudin N."/>
        </authorList>
    </citation>
    <scope>NUCLEOTIDE SEQUENCE [LARGE SCALE GENOMIC DNA]</scope>
    <source>
        <strain evidence="1 2">ATCC 35681</strain>
    </source>
</reference>